<dbReference type="InterPro" id="IPR029044">
    <property type="entry name" value="Nucleotide-diphossugar_trans"/>
</dbReference>
<sequence>MNYVCLSILFGLILGYKSENSIQKFDSIVKNQCIHFDASEIGLIYLFLPFRQIHELPYQNIPSDGITFNTHHFYSLLTLTHLFKPTSNNRILFFYINNSGEPLNNHYNQWLNDTYWNSKIPIDSIQFIKLEHNTNRHFNLVEIINQIKLDSPKLFDRPKEKFLLMTSDMIIGPKIQSCFSHDILNYDLNTYDIYNVEYIKSKTQYECYKLLNEENIYSFLYRLDYIHSKNDFSGILLWNNKHNENVPDKLINLDNVYKCTYQSDILKNQKALYEDSFCIFGFELNAYEPPVLQDLFQQDNNYFNKIIRKILYNNSEPIKYRQLETEVIPNIVHLIWFSSSPFKSLKFIEYLTLKSLLYFVKPDKIKIHGDQKPYQCKYWNELSQNPKIEWVHRERPLFKYNQNFTSSPIQHLADVARLEVLYEEGGIYSDFDILWVKPLDKFRYLDVDLVASNDITSYCTEFPFNVQIGAFLAPKKSQFLKLWLDGYRDKYHLFPGDYVAVSMCEPYKLYEKLPRKVFIDNRLQMIFFNGWSSFIPRYIDIEQEKLKDFTDNLDWLNDGAHGYHLPRHGSLYTREDFDKSDKNALPIRIATYILNLEI</sequence>
<reference evidence="2" key="1">
    <citation type="submission" date="2021-02" db="EMBL/GenBank/DDBJ databases">
        <authorList>
            <person name="Nowell W R."/>
        </authorList>
    </citation>
    <scope>NUCLEOTIDE SEQUENCE</scope>
    <source>
        <strain evidence="2">Ploen Becks lab</strain>
    </source>
</reference>
<dbReference type="EMBL" id="CAJNOC010000181">
    <property type="protein sequence ID" value="CAF0723699.1"/>
    <property type="molecule type" value="Genomic_DNA"/>
</dbReference>
<evidence type="ECO:0000313" key="3">
    <source>
        <dbReference type="Proteomes" id="UP000663879"/>
    </source>
</evidence>
<evidence type="ECO:0000256" key="1">
    <source>
        <dbReference type="SAM" id="SignalP"/>
    </source>
</evidence>
<dbReference type="AlphaFoldDB" id="A0A813MSJ7"/>
<keyword evidence="3" id="KW-1185">Reference proteome</keyword>
<evidence type="ECO:0008006" key="4">
    <source>
        <dbReference type="Google" id="ProtNLM"/>
    </source>
</evidence>
<protein>
    <recommendedName>
        <fullName evidence="4">Glycosyltransferase</fullName>
    </recommendedName>
</protein>
<proteinExistence type="predicted"/>
<gene>
    <name evidence="2" type="ORF">OXX778_LOCUS2352</name>
</gene>
<comment type="caution">
    <text evidence="2">The sequence shown here is derived from an EMBL/GenBank/DDBJ whole genome shotgun (WGS) entry which is preliminary data.</text>
</comment>
<dbReference type="OrthoDB" id="409543at2759"/>
<accession>A0A813MSJ7</accession>
<dbReference type="SUPFAM" id="SSF53448">
    <property type="entry name" value="Nucleotide-diphospho-sugar transferases"/>
    <property type="match status" value="1"/>
</dbReference>
<dbReference type="Proteomes" id="UP000663879">
    <property type="component" value="Unassembled WGS sequence"/>
</dbReference>
<evidence type="ECO:0000313" key="2">
    <source>
        <dbReference type="EMBL" id="CAF0723699.1"/>
    </source>
</evidence>
<dbReference type="PANTHER" id="PTHR46830:SF1">
    <property type="entry name" value="ALPHA-1,4-N-ACETYLGLUCOSAMINYLTRANSFERASE"/>
    <property type="match status" value="1"/>
</dbReference>
<keyword evidence="1" id="KW-0732">Signal</keyword>
<dbReference type="PANTHER" id="PTHR46830">
    <property type="entry name" value="TRANSFERASE, PUTATIVE-RELATED"/>
    <property type="match status" value="1"/>
</dbReference>
<feature type="chain" id="PRO_5032477229" description="Glycosyltransferase" evidence="1">
    <location>
        <begin position="16"/>
        <end position="598"/>
    </location>
</feature>
<feature type="signal peptide" evidence="1">
    <location>
        <begin position="1"/>
        <end position="15"/>
    </location>
</feature>
<dbReference type="Pfam" id="PF04488">
    <property type="entry name" value="Gly_transf_sug"/>
    <property type="match status" value="1"/>
</dbReference>
<name>A0A813MSJ7_9BILA</name>
<dbReference type="InterPro" id="IPR007577">
    <property type="entry name" value="GlycoTrfase_DXD_sugar-bd_CS"/>
</dbReference>
<organism evidence="2 3">
    <name type="scientific">Brachionus calyciflorus</name>
    <dbReference type="NCBI Taxonomy" id="104777"/>
    <lineage>
        <taxon>Eukaryota</taxon>
        <taxon>Metazoa</taxon>
        <taxon>Spiralia</taxon>
        <taxon>Gnathifera</taxon>
        <taxon>Rotifera</taxon>
        <taxon>Eurotatoria</taxon>
        <taxon>Monogononta</taxon>
        <taxon>Pseudotrocha</taxon>
        <taxon>Ploima</taxon>
        <taxon>Brachionidae</taxon>
        <taxon>Brachionus</taxon>
    </lineage>
</organism>
<dbReference type="Gene3D" id="3.90.550.20">
    <property type="match status" value="1"/>
</dbReference>